<evidence type="ECO:0000313" key="4">
    <source>
        <dbReference type="Proteomes" id="UP000580250"/>
    </source>
</evidence>
<keyword evidence="2" id="KW-0472">Membrane</keyword>
<sequence length="295" mass="34199">MLTDQQRKEIVDLVEDFKEKTKMPNSVIPCMREGIRLVVALSKIKIGPESGSSGSTYLCSNRRRWFLSDERKCEDVQGIELNTDGFRYCDWLHWLMRLQNEKFESHSKSEANQLKDKNYFIALKSFIVNLRVSYIHHLQIFENPEVSNQNNKASLSSVQNSLQESNIQLLEMQQSLDQQNETLVETKKTLSEIAQLLSQNQMHTGKNITTPLEFSPSSQRFSTNLLGIISIIFCLIIGSVLLFLICQIRQIKNYLNQRNASNQLITPLQPVEIVEKRREDEEKDEKKAFIKPLNF</sequence>
<evidence type="ECO:0000313" key="3">
    <source>
        <dbReference type="EMBL" id="CAD2171542.1"/>
    </source>
</evidence>
<evidence type="ECO:0000256" key="2">
    <source>
        <dbReference type="SAM" id="Phobius"/>
    </source>
</evidence>
<keyword evidence="2" id="KW-1133">Transmembrane helix</keyword>
<comment type="caution">
    <text evidence="3">The sequence shown here is derived from an EMBL/GenBank/DDBJ whole genome shotgun (WGS) entry which is preliminary data.</text>
</comment>
<feature type="coiled-coil region" evidence="1">
    <location>
        <begin position="162"/>
        <end position="189"/>
    </location>
</feature>
<proteinExistence type="predicted"/>
<organism evidence="3 4">
    <name type="scientific">Meloidogyne enterolobii</name>
    <name type="common">Root-knot nematode worm</name>
    <name type="synonym">Meloidogyne mayaguensis</name>
    <dbReference type="NCBI Taxonomy" id="390850"/>
    <lineage>
        <taxon>Eukaryota</taxon>
        <taxon>Metazoa</taxon>
        <taxon>Ecdysozoa</taxon>
        <taxon>Nematoda</taxon>
        <taxon>Chromadorea</taxon>
        <taxon>Rhabditida</taxon>
        <taxon>Tylenchina</taxon>
        <taxon>Tylenchomorpha</taxon>
        <taxon>Tylenchoidea</taxon>
        <taxon>Meloidogynidae</taxon>
        <taxon>Meloidogyninae</taxon>
        <taxon>Meloidogyne</taxon>
    </lineage>
</organism>
<gene>
    <name evidence="3" type="ORF">MENT_LOCUS23038</name>
</gene>
<evidence type="ECO:0000256" key="1">
    <source>
        <dbReference type="SAM" id="Coils"/>
    </source>
</evidence>
<dbReference type="EMBL" id="CAJEWN010000186">
    <property type="protein sequence ID" value="CAD2171542.1"/>
    <property type="molecule type" value="Genomic_DNA"/>
</dbReference>
<reference evidence="3 4" key="1">
    <citation type="submission" date="2020-08" db="EMBL/GenBank/DDBJ databases">
        <authorList>
            <person name="Koutsovoulos G."/>
            <person name="Danchin GJ E."/>
        </authorList>
    </citation>
    <scope>NUCLEOTIDE SEQUENCE [LARGE SCALE GENOMIC DNA]</scope>
</reference>
<keyword evidence="1" id="KW-0175">Coiled coil</keyword>
<name>A0A6V7V9R0_MELEN</name>
<protein>
    <submittedName>
        <fullName evidence="3">Uncharacterized protein</fullName>
    </submittedName>
</protein>
<keyword evidence="2" id="KW-0812">Transmembrane</keyword>
<dbReference type="Proteomes" id="UP000580250">
    <property type="component" value="Unassembled WGS sequence"/>
</dbReference>
<accession>A0A6V7V9R0</accession>
<feature type="transmembrane region" description="Helical" evidence="2">
    <location>
        <begin position="225"/>
        <end position="246"/>
    </location>
</feature>
<dbReference type="AlphaFoldDB" id="A0A6V7V9R0"/>
<dbReference type="OrthoDB" id="5813772at2759"/>